<evidence type="ECO:0000256" key="1">
    <source>
        <dbReference type="SAM" id="Coils"/>
    </source>
</evidence>
<feature type="coiled-coil region" evidence="1">
    <location>
        <begin position="66"/>
        <end position="100"/>
    </location>
</feature>
<proteinExistence type="predicted"/>
<dbReference type="AlphaFoldDB" id="A0A485LV70"/>
<evidence type="ECO:0000256" key="2">
    <source>
        <dbReference type="SAM" id="MobiDB-lite"/>
    </source>
</evidence>
<reference evidence="3" key="1">
    <citation type="submission" date="2019-03" db="EMBL/GenBank/DDBJ databases">
        <authorList>
            <person name="Hao L."/>
        </authorList>
    </citation>
    <scope>NUCLEOTIDE SEQUENCE</scope>
</reference>
<dbReference type="EMBL" id="CAADRM010000013">
    <property type="protein sequence ID" value="VFU11543.1"/>
    <property type="molecule type" value="Genomic_DNA"/>
</dbReference>
<gene>
    <name evidence="3" type="ORF">SCFA_110006</name>
</gene>
<feature type="coiled-coil region" evidence="1">
    <location>
        <begin position="285"/>
        <end position="319"/>
    </location>
</feature>
<protein>
    <submittedName>
        <fullName evidence="3">Uncharacterized protein</fullName>
    </submittedName>
</protein>
<sequence>MAGAKSKKPELGMKNTKQELLDAYNEVLEELEERNQAELKPEKKIEEKKKQEIVRAVSDVSMEGVAQNIKTLKTDIDKNLSQLQERLESEVKKLGEIQAAISIRDAELKEIYEIDRSASSLAALIEANNRKNRLFEEELELKKSSLLEDIEETRRKWDQEKALHAAETKEQREQEARQRQREKEEYLYSFQRERQIEKDKFEDEKARLLSEKHALENEIKAMREAAEKELDERRKTLAEKESEFLELKKRAEAFPEELQSAVAKTAKDTAERLKLETDYQTNILKQQYEGEKNVLLTRIDALEKTVKEQAEQISKLSRLQEAAYQKVQDVAVKAIEGASKHGSFSGLQQALSEQGRKTNSE</sequence>
<keyword evidence="1" id="KW-0175">Coiled coil</keyword>
<accession>A0A485LV70</accession>
<feature type="coiled-coil region" evidence="1">
    <location>
        <begin position="136"/>
        <end position="250"/>
    </location>
</feature>
<evidence type="ECO:0000313" key="3">
    <source>
        <dbReference type="EMBL" id="VFU11543.1"/>
    </source>
</evidence>
<name>A0A485LV70_9ZZZZ</name>
<feature type="region of interest" description="Disordered" evidence="2">
    <location>
        <begin position="340"/>
        <end position="361"/>
    </location>
</feature>
<organism evidence="3">
    <name type="scientific">anaerobic digester metagenome</name>
    <dbReference type="NCBI Taxonomy" id="1263854"/>
    <lineage>
        <taxon>unclassified sequences</taxon>
        <taxon>metagenomes</taxon>
        <taxon>ecological metagenomes</taxon>
    </lineage>
</organism>